<feature type="region of interest" description="Disordered" evidence="1">
    <location>
        <begin position="1"/>
        <end position="24"/>
    </location>
</feature>
<feature type="non-terminal residue" evidence="2">
    <location>
        <position position="79"/>
    </location>
</feature>
<evidence type="ECO:0000313" key="2">
    <source>
        <dbReference type="EMBL" id="CAI0436604.1"/>
    </source>
</evidence>
<gene>
    <name evidence="2" type="ORF">LITE_LOCUS25158</name>
</gene>
<evidence type="ECO:0000256" key="1">
    <source>
        <dbReference type="SAM" id="MobiDB-lite"/>
    </source>
</evidence>
<reference evidence="2" key="1">
    <citation type="submission" date="2022-08" db="EMBL/GenBank/DDBJ databases">
        <authorList>
            <person name="Gutierrez-Valencia J."/>
        </authorList>
    </citation>
    <scope>NUCLEOTIDE SEQUENCE</scope>
</reference>
<feature type="non-terminal residue" evidence="2">
    <location>
        <position position="1"/>
    </location>
</feature>
<organism evidence="2 3">
    <name type="scientific">Linum tenue</name>
    <dbReference type="NCBI Taxonomy" id="586396"/>
    <lineage>
        <taxon>Eukaryota</taxon>
        <taxon>Viridiplantae</taxon>
        <taxon>Streptophyta</taxon>
        <taxon>Embryophyta</taxon>
        <taxon>Tracheophyta</taxon>
        <taxon>Spermatophyta</taxon>
        <taxon>Magnoliopsida</taxon>
        <taxon>eudicotyledons</taxon>
        <taxon>Gunneridae</taxon>
        <taxon>Pentapetalae</taxon>
        <taxon>rosids</taxon>
        <taxon>fabids</taxon>
        <taxon>Malpighiales</taxon>
        <taxon>Linaceae</taxon>
        <taxon>Linum</taxon>
    </lineage>
</organism>
<name>A0AAV0LSU0_9ROSI</name>
<comment type="caution">
    <text evidence="2">The sequence shown here is derived from an EMBL/GenBank/DDBJ whole genome shotgun (WGS) entry which is preliminary data.</text>
</comment>
<dbReference type="EMBL" id="CAMGYJ010000006">
    <property type="protein sequence ID" value="CAI0436604.1"/>
    <property type="molecule type" value="Genomic_DNA"/>
</dbReference>
<dbReference type="AlphaFoldDB" id="A0AAV0LSU0"/>
<feature type="compositionally biased region" description="Gly residues" evidence="1">
    <location>
        <begin position="44"/>
        <end position="54"/>
    </location>
</feature>
<proteinExistence type="predicted"/>
<dbReference type="Proteomes" id="UP001154282">
    <property type="component" value="Unassembled WGS sequence"/>
</dbReference>
<protein>
    <submittedName>
        <fullName evidence="2">Uncharacterized protein</fullName>
    </submittedName>
</protein>
<accession>A0AAV0LSU0</accession>
<evidence type="ECO:0000313" key="3">
    <source>
        <dbReference type="Proteomes" id="UP001154282"/>
    </source>
</evidence>
<feature type="region of interest" description="Disordered" evidence="1">
    <location>
        <begin position="39"/>
        <end position="79"/>
    </location>
</feature>
<keyword evidence="3" id="KW-1185">Reference proteome</keyword>
<feature type="compositionally biased region" description="Low complexity" evidence="1">
    <location>
        <begin position="68"/>
        <end position="79"/>
    </location>
</feature>
<sequence>PTKEAARGLLLPHHAGPESPQVPGERGFLRELAGKKSDECMAGSRGGSCVGQVGGARVRRPDVGRGQSLGSSSSPWLSS</sequence>